<protein>
    <recommendedName>
        <fullName evidence="3">DNA helicase</fullName>
    </recommendedName>
</protein>
<reference evidence="1 2" key="1">
    <citation type="submission" date="2016-03" db="EMBL/GenBank/DDBJ databases">
        <title>Genome sequencing of Devosia sp. S37.</title>
        <authorList>
            <person name="Mohd Nor M."/>
        </authorList>
    </citation>
    <scope>NUCLEOTIDE SEQUENCE [LARGE SCALE GENOMIC DNA]</scope>
    <source>
        <strain evidence="1 2">S37</strain>
    </source>
</reference>
<dbReference type="InterPro" id="IPR027417">
    <property type="entry name" value="P-loop_NTPase"/>
</dbReference>
<keyword evidence="2" id="KW-1185">Reference proteome</keyword>
<dbReference type="NCBIfam" id="NF004629">
    <property type="entry name" value="PRK05973.1"/>
    <property type="match status" value="1"/>
</dbReference>
<dbReference type="AlphaFoldDB" id="A0A178HYV5"/>
<dbReference type="Proteomes" id="UP000078389">
    <property type="component" value="Unassembled WGS sequence"/>
</dbReference>
<evidence type="ECO:0000313" key="2">
    <source>
        <dbReference type="Proteomes" id="UP000078389"/>
    </source>
</evidence>
<dbReference type="OrthoDB" id="7357206at2"/>
<dbReference type="Gene3D" id="3.40.50.300">
    <property type="entry name" value="P-loop containing nucleotide triphosphate hydrolases"/>
    <property type="match status" value="1"/>
</dbReference>
<gene>
    <name evidence="1" type="ORF">A3840_07510</name>
</gene>
<sequence length="240" mass="26312">MRLSAPIHRLKRAARMQARDQAIPLHAALDRVAIAEGFASWSLLASRHRRQAHDPARLHAMLLPGELVLIAARPHQGKTVLALRLALAAIAVGNSAHFFSLDYTPRDISGALSALPADLSRHATDLNVDCSDHISADHLIQRLASAPPHTLIVVDYLQLLDQKRTHPPLQQQVETLAAFARQRGLIVVFICQIDRTFDPADAPMPGPADIRLPNPLDLGLFSRFWFLHDGHLQMAGAATA</sequence>
<organism evidence="1 2">
    <name type="scientific">Devosia elaeis</name>
    <dbReference type="NCBI Taxonomy" id="1770058"/>
    <lineage>
        <taxon>Bacteria</taxon>
        <taxon>Pseudomonadati</taxon>
        <taxon>Pseudomonadota</taxon>
        <taxon>Alphaproteobacteria</taxon>
        <taxon>Hyphomicrobiales</taxon>
        <taxon>Devosiaceae</taxon>
        <taxon>Devosia</taxon>
    </lineage>
</organism>
<dbReference type="RefSeq" id="WP_067454243.1">
    <property type="nucleotide sequence ID" value="NZ_LVVY01000074.1"/>
</dbReference>
<dbReference type="SUPFAM" id="SSF52540">
    <property type="entry name" value="P-loop containing nucleoside triphosphate hydrolases"/>
    <property type="match status" value="1"/>
</dbReference>
<evidence type="ECO:0008006" key="3">
    <source>
        <dbReference type="Google" id="ProtNLM"/>
    </source>
</evidence>
<name>A0A178HYV5_9HYPH</name>
<comment type="caution">
    <text evidence="1">The sequence shown here is derived from an EMBL/GenBank/DDBJ whole genome shotgun (WGS) entry which is preliminary data.</text>
</comment>
<dbReference type="EMBL" id="LVVY01000074">
    <property type="protein sequence ID" value="OAM77993.1"/>
    <property type="molecule type" value="Genomic_DNA"/>
</dbReference>
<proteinExistence type="predicted"/>
<evidence type="ECO:0000313" key="1">
    <source>
        <dbReference type="EMBL" id="OAM77993.1"/>
    </source>
</evidence>
<accession>A0A178HYV5</accession>
<dbReference type="STRING" id="1770058.A3840_07510"/>